<dbReference type="STRING" id="222891.NSE_0731"/>
<accession>Q2GD39</accession>
<protein>
    <submittedName>
        <fullName evidence="1">Uncharacterized protein</fullName>
    </submittedName>
</protein>
<organism evidence="1 2">
    <name type="scientific">Ehrlichia sennetsu (strain ATCC VR-367 / Miyayama)</name>
    <name type="common">Neorickettsia sennetsu</name>
    <dbReference type="NCBI Taxonomy" id="222891"/>
    <lineage>
        <taxon>Bacteria</taxon>
        <taxon>Pseudomonadati</taxon>
        <taxon>Pseudomonadota</taxon>
        <taxon>Alphaproteobacteria</taxon>
        <taxon>Rickettsiales</taxon>
        <taxon>Anaplasmataceae</taxon>
        <taxon>Ehrlichia</taxon>
    </lineage>
</organism>
<proteinExistence type="predicted"/>
<dbReference type="AlphaFoldDB" id="Q2GD39"/>
<evidence type="ECO:0000313" key="2">
    <source>
        <dbReference type="Proteomes" id="UP000001942"/>
    </source>
</evidence>
<dbReference type="Proteomes" id="UP000001942">
    <property type="component" value="Chromosome"/>
</dbReference>
<dbReference type="EMBL" id="CP000237">
    <property type="protein sequence ID" value="ABD46273.1"/>
    <property type="molecule type" value="Genomic_DNA"/>
</dbReference>
<dbReference type="KEGG" id="nse:NSE_0731"/>
<keyword evidence="2" id="KW-1185">Reference proteome</keyword>
<dbReference type="HOGENOM" id="CLU_2700973_0_0_5"/>
<gene>
    <name evidence="1" type="ordered locus">NSE_0731</name>
</gene>
<evidence type="ECO:0000313" key="1">
    <source>
        <dbReference type="EMBL" id="ABD46273.1"/>
    </source>
</evidence>
<name>Q2GD39_EHRS3</name>
<sequence>MLNTQISNGTILVGYIFWCKGVDPGFGDCIESLHNARNVVQSVPFGNFYVVLRTSVEPLKADQPCTFLLGSPT</sequence>
<reference evidence="1 2" key="1">
    <citation type="journal article" date="2006" name="PLoS Genet.">
        <title>Comparative genomics of emerging human ehrlichiosis agents.</title>
        <authorList>
            <person name="Dunning Hotopp J.C."/>
            <person name="Lin M."/>
            <person name="Madupu R."/>
            <person name="Crabtree J."/>
            <person name="Angiuoli S.V."/>
            <person name="Eisen J.A."/>
            <person name="Seshadri R."/>
            <person name="Ren Q."/>
            <person name="Wu M."/>
            <person name="Utterback T.R."/>
            <person name="Smith S."/>
            <person name="Lewis M."/>
            <person name="Khouri H."/>
            <person name="Zhang C."/>
            <person name="Niu H."/>
            <person name="Lin Q."/>
            <person name="Ohashi N."/>
            <person name="Zhi N."/>
            <person name="Nelson W."/>
            <person name="Brinkac L.M."/>
            <person name="Dodson R.J."/>
            <person name="Rosovitz M.J."/>
            <person name="Sundaram J."/>
            <person name="Daugherty S.C."/>
            <person name="Davidsen T."/>
            <person name="Durkin A.S."/>
            <person name="Gwinn M."/>
            <person name="Haft D.H."/>
            <person name="Selengut J.D."/>
            <person name="Sullivan S.A."/>
            <person name="Zafar N."/>
            <person name="Zhou L."/>
            <person name="Benahmed F."/>
            <person name="Forberger H."/>
            <person name="Halpin R."/>
            <person name="Mulligan S."/>
            <person name="Robinson J."/>
            <person name="White O."/>
            <person name="Rikihisa Y."/>
            <person name="Tettelin H."/>
        </authorList>
    </citation>
    <scope>NUCLEOTIDE SEQUENCE [LARGE SCALE GENOMIC DNA]</scope>
    <source>
        <strain evidence="2">ATCC VR-367 / Miyayama</strain>
    </source>
</reference>